<keyword evidence="5 8" id="KW-0378">Hydrolase</keyword>
<dbReference type="GO" id="GO:0004540">
    <property type="term" value="F:RNA nuclease activity"/>
    <property type="evidence" value="ECO:0007669"/>
    <property type="project" value="InterPro"/>
</dbReference>
<evidence type="ECO:0000256" key="1">
    <source>
        <dbReference type="ARBA" id="ARBA00001946"/>
    </source>
</evidence>
<evidence type="ECO:0000256" key="8">
    <source>
        <dbReference type="HAMAP-Rule" id="MF_00265"/>
    </source>
</evidence>
<dbReference type="PANTHER" id="PTHR33653:SF1">
    <property type="entry name" value="RIBONUCLEASE VAPC2"/>
    <property type="match status" value="1"/>
</dbReference>
<dbReference type="Gene3D" id="3.40.50.1010">
    <property type="entry name" value="5'-nuclease"/>
    <property type="match status" value="1"/>
</dbReference>
<accession>A0A4R3M7U9</accession>
<dbReference type="HAMAP" id="MF_00265">
    <property type="entry name" value="VapC_Nob1"/>
    <property type="match status" value="1"/>
</dbReference>
<feature type="binding site" evidence="8">
    <location>
        <position position="5"/>
    </location>
    <ligand>
        <name>Mg(2+)</name>
        <dbReference type="ChEBI" id="CHEBI:18420"/>
    </ligand>
</feature>
<dbReference type="RefSeq" id="WP_132582160.1">
    <property type="nucleotide sequence ID" value="NZ_SMAJ01000006.1"/>
</dbReference>
<dbReference type="PANTHER" id="PTHR33653">
    <property type="entry name" value="RIBONUCLEASE VAPC2"/>
    <property type="match status" value="1"/>
</dbReference>
<evidence type="ECO:0000259" key="9">
    <source>
        <dbReference type="Pfam" id="PF01850"/>
    </source>
</evidence>
<dbReference type="CDD" id="cd18731">
    <property type="entry name" value="PIN_NgFitB-like"/>
    <property type="match status" value="1"/>
</dbReference>
<comment type="caution">
    <text evidence="10">The sequence shown here is derived from an EMBL/GenBank/DDBJ whole genome shotgun (WGS) entry which is preliminary data.</text>
</comment>
<dbReference type="InterPro" id="IPR002716">
    <property type="entry name" value="PIN_dom"/>
</dbReference>
<keyword evidence="8" id="KW-0800">Toxin</keyword>
<evidence type="ECO:0000256" key="5">
    <source>
        <dbReference type="ARBA" id="ARBA00022801"/>
    </source>
</evidence>
<evidence type="ECO:0000313" key="11">
    <source>
        <dbReference type="Proteomes" id="UP000295525"/>
    </source>
</evidence>
<keyword evidence="11" id="KW-1185">Reference proteome</keyword>
<dbReference type="Pfam" id="PF01850">
    <property type="entry name" value="PIN"/>
    <property type="match status" value="1"/>
</dbReference>
<keyword evidence="4 8" id="KW-0479">Metal-binding</keyword>
<sequence>MIVLDTNVLSELMRPQPARQVLRWIDAQPPRDLFTTSISMAEMLHGATRLPDGKRKAALQQAVTAMFEEDFFESVLAFDSSAATAYAVIVSQRERLGKPINLADAQIAAICLTRKAVLATRNTKDFKNLDLPLINPWDSAGQL</sequence>
<dbReference type="InterPro" id="IPR050556">
    <property type="entry name" value="Type_II_TA_system_RNase"/>
</dbReference>
<evidence type="ECO:0000256" key="3">
    <source>
        <dbReference type="ARBA" id="ARBA00022722"/>
    </source>
</evidence>
<dbReference type="InterPro" id="IPR029060">
    <property type="entry name" value="PIN-like_dom_sf"/>
</dbReference>
<name>A0A4R3M7U9_9BURK</name>
<keyword evidence="6 8" id="KW-0460">Magnesium</keyword>
<dbReference type="InterPro" id="IPR022907">
    <property type="entry name" value="VapC_family"/>
</dbReference>
<evidence type="ECO:0000256" key="2">
    <source>
        <dbReference type="ARBA" id="ARBA00022649"/>
    </source>
</evidence>
<dbReference type="SUPFAM" id="SSF88723">
    <property type="entry name" value="PIN domain-like"/>
    <property type="match status" value="1"/>
</dbReference>
<evidence type="ECO:0000256" key="4">
    <source>
        <dbReference type="ARBA" id="ARBA00022723"/>
    </source>
</evidence>
<gene>
    <name evidence="8" type="primary">vapC</name>
    <name evidence="10" type="ORF">EDC26_106129</name>
</gene>
<dbReference type="Proteomes" id="UP000295525">
    <property type="component" value="Unassembled WGS sequence"/>
</dbReference>
<protein>
    <recommendedName>
        <fullName evidence="8">Ribonuclease VapC</fullName>
        <shortName evidence="8">RNase VapC</shortName>
        <ecNumber evidence="8">3.1.-.-</ecNumber>
    </recommendedName>
    <alternativeName>
        <fullName evidence="8">Toxin VapC</fullName>
    </alternativeName>
</protein>
<dbReference type="OrthoDB" id="9804823at2"/>
<dbReference type="EMBL" id="SMAJ01000006">
    <property type="protein sequence ID" value="TCT07405.1"/>
    <property type="molecule type" value="Genomic_DNA"/>
</dbReference>
<feature type="domain" description="PIN" evidence="9">
    <location>
        <begin position="2"/>
        <end position="129"/>
    </location>
</feature>
<dbReference type="GO" id="GO:0090729">
    <property type="term" value="F:toxin activity"/>
    <property type="evidence" value="ECO:0007669"/>
    <property type="project" value="UniProtKB-KW"/>
</dbReference>
<evidence type="ECO:0000313" key="10">
    <source>
        <dbReference type="EMBL" id="TCT07405.1"/>
    </source>
</evidence>
<dbReference type="EC" id="3.1.-.-" evidence="8"/>
<comment type="function">
    <text evidence="8">Toxic component of a toxin-antitoxin (TA) system. An RNase.</text>
</comment>
<reference evidence="10 11" key="1">
    <citation type="submission" date="2019-03" db="EMBL/GenBank/DDBJ databases">
        <title>Genomic Encyclopedia of Type Strains, Phase IV (KMG-IV): sequencing the most valuable type-strain genomes for metagenomic binning, comparative biology and taxonomic classification.</title>
        <authorList>
            <person name="Goeker M."/>
        </authorList>
    </citation>
    <scope>NUCLEOTIDE SEQUENCE [LARGE SCALE GENOMIC DNA]</scope>
    <source>
        <strain evidence="10 11">DSM 24591</strain>
    </source>
</reference>
<comment type="similarity">
    <text evidence="7 8">Belongs to the PINc/VapC protein family.</text>
</comment>
<dbReference type="GO" id="GO:0016787">
    <property type="term" value="F:hydrolase activity"/>
    <property type="evidence" value="ECO:0007669"/>
    <property type="project" value="UniProtKB-KW"/>
</dbReference>
<comment type="cofactor">
    <cofactor evidence="1 8">
        <name>Mg(2+)</name>
        <dbReference type="ChEBI" id="CHEBI:18420"/>
    </cofactor>
</comment>
<evidence type="ECO:0000256" key="6">
    <source>
        <dbReference type="ARBA" id="ARBA00022842"/>
    </source>
</evidence>
<evidence type="ECO:0000256" key="7">
    <source>
        <dbReference type="ARBA" id="ARBA00038093"/>
    </source>
</evidence>
<feature type="binding site" evidence="8">
    <location>
        <position position="104"/>
    </location>
    <ligand>
        <name>Mg(2+)</name>
        <dbReference type="ChEBI" id="CHEBI:18420"/>
    </ligand>
</feature>
<dbReference type="GO" id="GO:0000287">
    <property type="term" value="F:magnesium ion binding"/>
    <property type="evidence" value="ECO:0007669"/>
    <property type="project" value="UniProtKB-UniRule"/>
</dbReference>
<dbReference type="AlphaFoldDB" id="A0A4R3M7U9"/>
<keyword evidence="3 8" id="KW-0540">Nuclease</keyword>
<keyword evidence="2 8" id="KW-1277">Toxin-antitoxin system</keyword>
<organism evidence="10 11">
    <name type="scientific">Paralcaligenes ureilyticus</name>
    <dbReference type="NCBI Taxonomy" id="627131"/>
    <lineage>
        <taxon>Bacteria</taxon>
        <taxon>Pseudomonadati</taxon>
        <taxon>Pseudomonadota</taxon>
        <taxon>Betaproteobacteria</taxon>
        <taxon>Burkholderiales</taxon>
        <taxon>Alcaligenaceae</taxon>
        <taxon>Paralcaligenes</taxon>
    </lineage>
</organism>
<proteinExistence type="inferred from homology"/>